<dbReference type="InterPro" id="IPR027417">
    <property type="entry name" value="P-loop_NTPase"/>
</dbReference>
<dbReference type="GO" id="GO:0043531">
    <property type="term" value="F:ADP binding"/>
    <property type="evidence" value="ECO:0007669"/>
    <property type="project" value="InterPro"/>
</dbReference>
<dbReference type="PRINTS" id="PR00364">
    <property type="entry name" value="DISEASERSIST"/>
</dbReference>
<evidence type="ECO:0000313" key="7">
    <source>
        <dbReference type="Proteomes" id="UP000515121"/>
    </source>
</evidence>
<feature type="coiled-coil region" evidence="5">
    <location>
        <begin position="38"/>
        <end position="97"/>
    </location>
</feature>
<dbReference type="SUPFAM" id="SSF52540">
    <property type="entry name" value="P-loop containing nucleoside triphosphate hydrolases"/>
    <property type="match status" value="1"/>
</dbReference>
<keyword evidence="3" id="KW-0611">Plant defense</keyword>
<dbReference type="SUPFAM" id="SSF52047">
    <property type="entry name" value="RNI-like"/>
    <property type="match status" value="1"/>
</dbReference>
<evidence type="ECO:0000256" key="3">
    <source>
        <dbReference type="ARBA" id="ARBA00022821"/>
    </source>
</evidence>
<dbReference type="InterPro" id="IPR057135">
    <property type="entry name" value="At4g27190-like_LRR"/>
</dbReference>
<dbReference type="Proteomes" id="UP000515121">
    <property type="component" value="Unplaced"/>
</dbReference>
<evidence type="ECO:0000256" key="4">
    <source>
        <dbReference type="ARBA" id="ARBA00022840"/>
    </source>
</evidence>
<dbReference type="CDD" id="cd00009">
    <property type="entry name" value="AAA"/>
    <property type="match status" value="1"/>
</dbReference>
<reference evidence="8" key="1">
    <citation type="submission" date="2025-08" db="UniProtKB">
        <authorList>
            <consortium name="RefSeq"/>
        </authorList>
    </citation>
    <scope>IDENTIFICATION</scope>
    <source>
        <tissue evidence="8">Fruit stalk</tissue>
    </source>
</reference>
<accession>A0A6P5WVP9</accession>
<keyword evidence="4" id="KW-0067">ATP-binding</keyword>
<evidence type="ECO:0000256" key="2">
    <source>
        <dbReference type="ARBA" id="ARBA00022741"/>
    </source>
</evidence>
<organism evidence="7 8">
    <name type="scientific">Durio zibethinus</name>
    <name type="common">Durian</name>
    <dbReference type="NCBI Taxonomy" id="66656"/>
    <lineage>
        <taxon>Eukaryota</taxon>
        <taxon>Viridiplantae</taxon>
        <taxon>Streptophyta</taxon>
        <taxon>Embryophyta</taxon>
        <taxon>Tracheophyta</taxon>
        <taxon>Spermatophyta</taxon>
        <taxon>Magnoliopsida</taxon>
        <taxon>eudicotyledons</taxon>
        <taxon>Gunneridae</taxon>
        <taxon>Pentapetalae</taxon>
        <taxon>rosids</taxon>
        <taxon>malvids</taxon>
        <taxon>Malvales</taxon>
        <taxon>Malvaceae</taxon>
        <taxon>Helicteroideae</taxon>
        <taxon>Durio</taxon>
    </lineage>
</organism>
<dbReference type="InterPro" id="IPR003593">
    <property type="entry name" value="AAA+_ATPase"/>
</dbReference>
<gene>
    <name evidence="8" type="primary">LOC111277585</name>
</gene>
<keyword evidence="5" id="KW-0175">Coiled coil</keyword>
<keyword evidence="2" id="KW-0547">Nucleotide-binding</keyword>
<evidence type="ECO:0000259" key="6">
    <source>
        <dbReference type="SMART" id="SM00382"/>
    </source>
</evidence>
<dbReference type="RefSeq" id="XP_022719737.1">
    <property type="nucleotide sequence ID" value="XM_022864002.1"/>
</dbReference>
<evidence type="ECO:0000256" key="1">
    <source>
        <dbReference type="ARBA" id="ARBA00008894"/>
    </source>
</evidence>
<keyword evidence="7" id="KW-1185">Reference proteome</keyword>
<dbReference type="PANTHER" id="PTHR33463">
    <property type="entry name" value="NB-ARC DOMAIN-CONTAINING PROTEIN-RELATED"/>
    <property type="match status" value="1"/>
</dbReference>
<dbReference type="Pfam" id="PF00931">
    <property type="entry name" value="NB-ARC"/>
    <property type="match status" value="1"/>
</dbReference>
<dbReference type="Gene3D" id="1.10.8.430">
    <property type="entry name" value="Helical domain of apoptotic protease-activating factors"/>
    <property type="match status" value="1"/>
</dbReference>
<dbReference type="Pfam" id="PF23247">
    <property type="entry name" value="LRR_RPS2"/>
    <property type="match status" value="8"/>
</dbReference>
<dbReference type="GO" id="GO:0005524">
    <property type="term" value="F:ATP binding"/>
    <property type="evidence" value="ECO:0007669"/>
    <property type="project" value="UniProtKB-KW"/>
</dbReference>
<dbReference type="GeneID" id="111277585"/>
<evidence type="ECO:0000256" key="5">
    <source>
        <dbReference type="SAM" id="Coils"/>
    </source>
</evidence>
<dbReference type="KEGG" id="dzi:111277585"/>
<evidence type="ECO:0000313" key="8">
    <source>
        <dbReference type="RefSeq" id="XP_022719737.1"/>
    </source>
</evidence>
<protein>
    <submittedName>
        <fullName evidence="8">Uncharacterized protein LOC111277585</fullName>
    </submittedName>
</protein>
<sequence length="2196" mass="249724">MEAVATGAAANLSSETAKGIFQEIKRHMRYVIIYKKNVEKFEAKMRMLLAKREGVQKEIEVAERNVEEIKPDVKLWCSTVDKVIKEERKNVEDLEDKAKSKCFIGLCPNIKSRYQLSRKAEEVVAVFNKHLQEGEFNSVSCPAPPPDIVDATPKDFEAFESRAKVFKDIMEALKNGTTNLIVVYGMAGVGKTTLVKEVYRQAKEDKLFDSLTMAFMNQTPDLQKVQDQLAASLGLKLEGTDVVVRAARLRERLKKEKKVLVILDDIWKKLDLKEVGIPFGDENKECNILLTSRDLNVLSNEMAARKNCELSVLEDKEAWDLFKKMVGDDAENPELRSTAIEVAKKCAGLPLAIATVARALRNKGLFAWNDALRKLQRPSPTNFTGIPEHVYSAIELSYNHLEREELKQTFLLCGLLGHDASIQDLLKYTIGLGLFQGVNRVEETRDRLLTVVSDLKSSCLLRDSYTNVRVDMHDLICDAALAIASRDNNVFALKPEDGSKDWPNGETMEKCTMISLRYANISYFPKELKCPLLTFFYVGSRDSSVEIPISFFKEMKNLKVLDLTKMQFQFLPSSISLLTNLRTLCLDQCSFVDIAGVGELKNLEILSLLDSDIEMLPKEIGELIKLRLLDLRGCTRLKIIPPGVLSSLSRLEELYMGDSFVQWEVERQANQQSNASLAELKLLSHLTTLEVHIPDAKIMPADLFSKKLKRYKIFIGKGWDWFGEYEYSRTLKLELNTSVDELDHGFKMFLKKTEDLYLDDMKGVKIALHELMDEEGFQRLKNLHIQNGSEIEYIISDDGAAYKIGFLELRSLTLHGLPQLISFCFENKRGSNSSCQNELLFFSEKLVFPCLESLRLSSINVERIWHNRFSNTSEYGTQNLTSLTIEGCDNLKQLLSSSMARSLTHLKCFEIVECKCLREVIFAEDIEEDKATISFPQLNSLKIRKLQHLIGFCSENYNIEFPSLKLLEIVQCPQLRGFIYKSTMEENQHFSPQALFDEKVAFPSLEQLSISWLRNMKMIWNNQLSVNSFCKLEKMVVEHCNELFTVFPFDLLSTFQGLQTLKVSSCCSVEHIFELQRLNMNETNVVATQLRELNVVNLPKLKNVWNEDPQGILTFQNLNVVIVGYCWSLKNVFPASVAKVLPQLKDLIVESCAVEEIVSKAEGWETSVTNFEFDQVSSLILWYLPKLKCFYPGMHTTKWPTLKKLKTYHCNKVKVLDIGGLNLPDMNEDNQLDSQIQPPLFLIEKLVPKLEEVSLTSDDIAMICESKVSKDLFYKIKALYLLCYHDESAIFPITFLEGFNNLEKLEVICCNFNNPLSYKGDKGTNAPTILPVRKLKLDGLHSLKHMWMQGSRLDCILPNLETLEVFRSANMISLGLSSTPFQNLMTLDVWECGAMINLVPSLAVQSLVQLKNLRIKNCFSMKEIVGNERDDEATSYITFNRLECLELRHLPSLKSFCSGNQTFGFPSLDQVIVSHCPELEIFCKGDLKTPKLQIVQVIAGEDEKVRWDGDLNITVEQLYTKKVDYEGIECLVLSDTSKAMQNWRDNLQKSLNLKNLKCLEVCGCNSLKNIFTTSMALDLVQLQKIKVRNCVMMEQIITNDGAEEATTNTIMFPSLESIILESCSNLRSFYWGHDTVEYPFLTELTVEGCPKMIAFATSSPREQNIKTNGIAPFFSDKEVFPNLRKLVIIGSGYWTMIWDDKLTFSSFCELTLLVVKNCERLLNVFSFHMTQRLGKLENLQILNCESLVEVIGLDHGLNSTESTTMFIFPKIRFLILQWLPKLKNFYSKLHATRWPSLQQLEVRGCDNVEILARELLSFSETFGESQLEIIPSKQPLFWVTKDTFPNLKCLLLGANGFMTEICHGQLPAQYFCQLTHLGLRNIPNISATILNSFIQSLPNLGSLVVSEAPFNEIFQCEGLEGEEEHPGAPAGLTELKLIELPELTHLWKEEYQVGEVFNNLRILEVRKCDKLENLVPSSVYFKNLTNLLVSNCHRLKNLVALPTAKSMMVLKAMSITDCQMIEEIIAHGSDDVMDGIVFSQLQYLELGCLPSLSSFCSGNYAFVFPSLKGLIMRQCPKMAIFTTGELSTPMLRGIQSTEGEYVGRWEGNLNAIVQQLFTEKMEILTMGELSTPMLRGIQSTEGEYVGHWGRQPSRPLFNSGQKMIFWLFGSSIQMLQDLHQTFMQTCQQRKLDVSAK</sequence>
<feature type="domain" description="AAA+ ATPase" evidence="6">
    <location>
        <begin position="177"/>
        <end position="317"/>
    </location>
</feature>
<dbReference type="SMART" id="SM00382">
    <property type="entry name" value="AAA"/>
    <property type="match status" value="1"/>
</dbReference>
<dbReference type="OrthoDB" id="996754at2759"/>
<dbReference type="PANTHER" id="PTHR33463:SF214">
    <property type="entry name" value="NB-ARC DOMAIN-CONTAINING DISEASE RESISTANCE PROTEIN"/>
    <property type="match status" value="1"/>
</dbReference>
<dbReference type="Gene3D" id="3.40.50.300">
    <property type="entry name" value="P-loop containing nucleotide triphosphate hydrolases"/>
    <property type="match status" value="1"/>
</dbReference>
<dbReference type="Gene3D" id="3.80.10.10">
    <property type="entry name" value="Ribonuclease Inhibitor"/>
    <property type="match status" value="6"/>
</dbReference>
<dbReference type="InterPro" id="IPR050905">
    <property type="entry name" value="Plant_NBS-LRR"/>
</dbReference>
<dbReference type="SUPFAM" id="SSF52058">
    <property type="entry name" value="L domain-like"/>
    <property type="match status" value="4"/>
</dbReference>
<dbReference type="InterPro" id="IPR032675">
    <property type="entry name" value="LRR_dom_sf"/>
</dbReference>
<comment type="similarity">
    <text evidence="1">Belongs to the disease resistance NB-LRR family.</text>
</comment>
<name>A0A6P5WVP9_DURZI</name>
<proteinExistence type="inferred from homology"/>
<dbReference type="InterPro" id="IPR042197">
    <property type="entry name" value="Apaf_helical"/>
</dbReference>
<dbReference type="GO" id="GO:0006952">
    <property type="term" value="P:defense response"/>
    <property type="evidence" value="ECO:0007669"/>
    <property type="project" value="UniProtKB-KW"/>
</dbReference>
<dbReference type="InterPro" id="IPR002182">
    <property type="entry name" value="NB-ARC"/>
</dbReference>